<dbReference type="Proteomes" id="UP001322138">
    <property type="component" value="Unassembled WGS sequence"/>
</dbReference>
<name>A0ABR0FMV4_9PEZI</name>
<dbReference type="GeneID" id="87891671"/>
<feature type="region of interest" description="Disordered" evidence="1">
    <location>
        <begin position="151"/>
        <end position="173"/>
    </location>
</feature>
<feature type="compositionally biased region" description="Acidic residues" evidence="1">
    <location>
        <begin position="1"/>
        <end position="11"/>
    </location>
</feature>
<dbReference type="EMBL" id="JAFFGZ010000005">
    <property type="protein sequence ID" value="KAK4644364.1"/>
    <property type="molecule type" value="Genomic_DNA"/>
</dbReference>
<evidence type="ECO:0000313" key="2">
    <source>
        <dbReference type="EMBL" id="KAK4644364.1"/>
    </source>
</evidence>
<proteinExistence type="predicted"/>
<gene>
    <name evidence="2" type="ORF">QC761_0051920</name>
</gene>
<comment type="caution">
    <text evidence="2">The sequence shown here is derived from an EMBL/GenBank/DDBJ whole genome shotgun (WGS) entry which is preliminary data.</text>
</comment>
<dbReference type="RefSeq" id="XP_062733340.1">
    <property type="nucleotide sequence ID" value="XM_062872487.1"/>
</dbReference>
<reference evidence="2 3" key="1">
    <citation type="journal article" date="2023" name="bioRxiv">
        <title>High-quality genome assemblies of four members of thePodospora anserinaspecies complex.</title>
        <authorList>
            <person name="Ament-Velasquez S.L."/>
            <person name="Vogan A.A."/>
            <person name="Wallerman O."/>
            <person name="Hartmann F."/>
            <person name="Gautier V."/>
            <person name="Silar P."/>
            <person name="Giraud T."/>
            <person name="Johannesson H."/>
        </authorList>
    </citation>
    <scope>NUCLEOTIDE SEQUENCE [LARGE SCALE GENOMIC DNA]</scope>
    <source>
        <strain evidence="2 3">CBS 112042</strain>
    </source>
</reference>
<sequence length="242" mass="27729">MEMEMEGEMEEVVEREVKAGGEKKKEIKAAGFDERALRNIKAKLEAGLLTRQEAASKKQTILAATARRKMNTAKKELWTLDPAAERKNRQEWRAAKQRELEVAWRQAKLNELDEQKLGEIKAQLEAGELDEPSARGKETWVHKQAFRRQEMEARQAKERKLRGEVREREVASMKEEARLKGETFDALSAEQRGKVRLAEIEAFREAGCVRKKGARNLVKEVHRVTAKRKEKEKAGGVKRGGK</sequence>
<evidence type="ECO:0008006" key="4">
    <source>
        <dbReference type="Google" id="ProtNLM"/>
    </source>
</evidence>
<feature type="region of interest" description="Disordered" evidence="1">
    <location>
        <begin position="1"/>
        <end position="20"/>
    </location>
</feature>
<evidence type="ECO:0000313" key="3">
    <source>
        <dbReference type="Proteomes" id="UP001322138"/>
    </source>
</evidence>
<protein>
    <recommendedName>
        <fullName evidence="4">Ribosomal RNA-processing protein 14/surfeit locus protein 6 C-terminal domain-containing protein</fullName>
    </recommendedName>
</protein>
<evidence type="ECO:0000256" key="1">
    <source>
        <dbReference type="SAM" id="MobiDB-lite"/>
    </source>
</evidence>
<organism evidence="2 3">
    <name type="scientific">Podospora bellae-mahoneyi</name>
    <dbReference type="NCBI Taxonomy" id="2093777"/>
    <lineage>
        <taxon>Eukaryota</taxon>
        <taxon>Fungi</taxon>
        <taxon>Dikarya</taxon>
        <taxon>Ascomycota</taxon>
        <taxon>Pezizomycotina</taxon>
        <taxon>Sordariomycetes</taxon>
        <taxon>Sordariomycetidae</taxon>
        <taxon>Sordariales</taxon>
        <taxon>Podosporaceae</taxon>
        <taxon>Podospora</taxon>
    </lineage>
</organism>
<keyword evidence="3" id="KW-1185">Reference proteome</keyword>
<accession>A0ABR0FMV4</accession>